<accession>A0A061FAH0</accession>
<evidence type="ECO:0000313" key="3">
    <source>
        <dbReference type="Proteomes" id="UP000026915"/>
    </source>
</evidence>
<protein>
    <submittedName>
        <fullName evidence="2">Uncharacterized protein</fullName>
    </submittedName>
</protein>
<evidence type="ECO:0000313" key="2">
    <source>
        <dbReference type="EMBL" id="EOY14031.1"/>
    </source>
</evidence>
<organism evidence="2 3">
    <name type="scientific">Theobroma cacao</name>
    <name type="common">Cacao</name>
    <name type="synonym">Cocoa</name>
    <dbReference type="NCBI Taxonomy" id="3641"/>
    <lineage>
        <taxon>Eukaryota</taxon>
        <taxon>Viridiplantae</taxon>
        <taxon>Streptophyta</taxon>
        <taxon>Embryophyta</taxon>
        <taxon>Tracheophyta</taxon>
        <taxon>Spermatophyta</taxon>
        <taxon>Magnoliopsida</taxon>
        <taxon>eudicotyledons</taxon>
        <taxon>Gunneridae</taxon>
        <taxon>Pentapetalae</taxon>
        <taxon>rosids</taxon>
        <taxon>malvids</taxon>
        <taxon>Malvales</taxon>
        <taxon>Malvaceae</taxon>
        <taxon>Byttnerioideae</taxon>
        <taxon>Theobroma</taxon>
    </lineage>
</organism>
<reference evidence="2 3" key="1">
    <citation type="journal article" date="2013" name="Genome Biol.">
        <title>The genome sequence of the most widely cultivated cacao type and its use to identify candidate genes regulating pod color.</title>
        <authorList>
            <person name="Motamayor J.C."/>
            <person name="Mockaitis K."/>
            <person name="Schmutz J."/>
            <person name="Haiminen N."/>
            <person name="Iii D.L."/>
            <person name="Cornejo O."/>
            <person name="Findley S.D."/>
            <person name="Zheng P."/>
            <person name="Utro F."/>
            <person name="Royaert S."/>
            <person name="Saski C."/>
            <person name="Jenkins J."/>
            <person name="Podicheti R."/>
            <person name="Zhao M."/>
            <person name="Scheffler B.E."/>
            <person name="Stack J.C."/>
            <person name="Feltus F.A."/>
            <person name="Mustiga G.M."/>
            <person name="Amores F."/>
            <person name="Phillips W."/>
            <person name="Marelli J.P."/>
            <person name="May G.D."/>
            <person name="Shapiro H."/>
            <person name="Ma J."/>
            <person name="Bustamante C.D."/>
            <person name="Schnell R.J."/>
            <person name="Main D."/>
            <person name="Gilbert D."/>
            <person name="Parida L."/>
            <person name="Kuhn D.N."/>
        </authorList>
    </citation>
    <scope>NUCLEOTIDE SEQUENCE [LARGE SCALE GENOMIC DNA]</scope>
    <source>
        <strain evidence="3">cv. Matina 1-6</strain>
    </source>
</reference>
<dbReference type="Proteomes" id="UP000026915">
    <property type="component" value="Chromosome 7"/>
</dbReference>
<dbReference type="PANTHER" id="PTHR48248:SF5">
    <property type="entry name" value="UVR DOMAIN-CONTAINING PROTEIN"/>
    <property type="match status" value="1"/>
</dbReference>
<feature type="region of interest" description="Disordered" evidence="1">
    <location>
        <begin position="14"/>
        <end position="64"/>
    </location>
</feature>
<dbReference type="HOGENOM" id="CLU_131212_0_0_1"/>
<dbReference type="InParanoid" id="A0A061FAH0"/>
<gene>
    <name evidence="2" type="ORF">TCM_033112</name>
</gene>
<name>A0A061FAH0_THECC</name>
<dbReference type="EMBL" id="CM001885">
    <property type="protein sequence ID" value="EOY14031.1"/>
    <property type="molecule type" value="Genomic_DNA"/>
</dbReference>
<feature type="compositionally biased region" description="Basic and acidic residues" evidence="1">
    <location>
        <begin position="53"/>
        <end position="64"/>
    </location>
</feature>
<proteinExistence type="predicted"/>
<dbReference type="AlphaFoldDB" id="A0A061FAH0"/>
<sequence>MVSLGRSKNMSPFTAALNSRLLPRERQKRGKLKKQGSSMMRRLTAQMEEVTSEQERRKEEQRQLKDKLKAIEAKCDQLRKETAIVIQQSASTQIWLALMFEILRARENRDFTKAAQLAQPLRELIMKQKA</sequence>
<keyword evidence="3" id="KW-1185">Reference proteome</keyword>
<dbReference type="Gramene" id="EOY14031">
    <property type="protein sequence ID" value="EOY14031"/>
    <property type="gene ID" value="TCM_033112"/>
</dbReference>
<dbReference type="PANTHER" id="PTHR48248">
    <property type="entry name" value="UVR DOMAIN-CONTAINING PROTEIN"/>
    <property type="match status" value="1"/>
</dbReference>
<evidence type="ECO:0000256" key="1">
    <source>
        <dbReference type="SAM" id="MobiDB-lite"/>
    </source>
</evidence>